<organism evidence="1 2">
    <name type="scientific">Schistosoma margrebowiei</name>
    <dbReference type="NCBI Taxonomy" id="48269"/>
    <lineage>
        <taxon>Eukaryota</taxon>
        <taxon>Metazoa</taxon>
        <taxon>Spiralia</taxon>
        <taxon>Lophotrochozoa</taxon>
        <taxon>Platyhelminthes</taxon>
        <taxon>Trematoda</taxon>
        <taxon>Digenea</taxon>
        <taxon>Strigeidida</taxon>
        <taxon>Schistosomatoidea</taxon>
        <taxon>Schistosomatidae</taxon>
        <taxon>Schistosoma</taxon>
    </lineage>
</organism>
<dbReference type="EMBL" id="UZAI01002284">
    <property type="protein sequence ID" value="VDO70029.1"/>
    <property type="molecule type" value="Genomic_DNA"/>
</dbReference>
<dbReference type="Proteomes" id="UP000277204">
    <property type="component" value="Unassembled WGS sequence"/>
</dbReference>
<dbReference type="AlphaFoldDB" id="A0A183LR07"/>
<evidence type="ECO:0000313" key="2">
    <source>
        <dbReference type="Proteomes" id="UP000277204"/>
    </source>
</evidence>
<gene>
    <name evidence="1" type="ORF">SMRZ_LOCUS6232</name>
</gene>
<keyword evidence="2" id="KW-1185">Reference proteome</keyword>
<proteinExistence type="predicted"/>
<accession>A0A183LR07</accession>
<sequence length="80" mass="9120">MKDVRTRRGADIALNHHLVVAKMKLNLKKQWTDGETALQNYGTVFVRGTDKLNRLKIALNNRFQDSQDPLESKGNAIENN</sequence>
<protein>
    <submittedName>
        <fullName evidence="1">Uncharacterized protein</fullName>
    </submittedName>
</protein>
<evidence type="ECO:0000313" key="1">
    <source>
        <dbReference type="EMBL" id="VDO70029.1"/>
    </source>
</evidence>
<name>A0A183LR07_9TREM</name>
<dbReference type="STRING" id="48269.A0A183LR07"/>
<reference evidence="1 2" key="1">
    <citation type="submission" date="2018-11" db="EMBL/GenBank/DDBJ databases">
        <authorList>
            <consortium name="Pathogen Informatics"/>
        </authorList>
    </citation>
    <scope>NUCLEOTIDE SEQUENCE [LARGE SCALE GENOMIC DNA]</scope>
    <source>
        <strain evidence="1 2">Zambia</strain>
    </source>
</reference>